<accession>A0A5J4QPZ8</accession>
<feature type="transmembrane region" description="Helical" evidence="1">
    <location>
        <begin position="81"/>
        <end position="105"/>
    </location>
</feature>
<sequence>MYKFQAVIIIDSSHPGNTFRTKGMCEVAQEVLAPMKEGILKIDIHEDVEYYYPSEEREMRNENYTRYHLRLYRECNKMSSVVYLSQLFSSIAALLNSVGIASISFELQM</sequence>
<proteinExistence type="predicted"/>
<evidence type="ECO:0000256" key="1">
    <source>
        <dbReference type="SAM" id="Phobius"/>
    </source>
</evidence>
<organism evidence="2">
    <name type="scientific">termite gut metagenome</name>
    <dbReference type="NCBI Taxonomy" id="433724"/>
    <lineage>
        <taxon>unclassified sequences</taxon>
        <taxon>metagenomes</taxon>
        <taxon>organismal metagenomes</taxon>
    </lineage>
</organism>
<dbReference type="EMBL" id="SNRY01002884">
    <property type="protein sequence ID" value="KAA6323101.1"/>
    <property type="molecule type" value="Genomic_DNA"/>
</dbReference>
<dbReference type="AlphaFoldDB" id="A0A5J4QPZ8"/>
<comment type="caution">
    <text evidence="2">The sequence shown here is derived from an EMBL/GenBank/DDBJ whole genome shotgun (WGS) entry which is preliminary data.</text>
</comment>
<keyword evidence="1" id="KW-1133">Transmembrane helix</keyword>
<reference evidence="2" key="1">
    <citation type="submission" date="2019-03" db="EMBL/GenBank/DDBJ databases">
        <title>Single cell metagenomics reveals metabolic interactions within the superorganism composed of flagellate Streblomastix strix and complex community of Bacteroidetes bacteria on its surface.</title>
        <authorList>
            <person name="Treitli S.C."/>
            <person name="Kolisko M."/>
            <person name="Husnik F."/>
            <person name="Keeling P."/>
            <person name="Hampl V."/>
        </authorList>
    </citation>
    <scope>NUCLEOTIDE SEQUENCE</scope>
    <source>
        <strain evidence="2">STM</strain>
    </source>
</reference>
<evidence type="ECO:0000313" key="2">
    <source>
        <dbReference type="EMBL" id="KAA6323101.1"/>
    </source>
</evidence>
<protein>
    <submittedName>
        <fullName evidence="2">Uncharacterized protein</fullName>
    </submittedName>
</protein>
<name>A0A5J4QPZ8_9ZZZZ</name>
<keyword evidence="1" id="KW-0472">Membrane</keyword>
<gene>
    <name evidence="2" type="ORF">EZS27_027433</name>
</gene>
<keyword evidence="1" id="KW-0812">Transmembrane</keyword>